<feature type="region of interest" description="Disordered" evidence="1">
    <location>
        <begin position="794"/>
        <end position="816"/>
    </location>
</feature>
<keyword evidence="4" id="KW-1185">Reference proteome</keyword>
<evidence type="ECO:0000256" key="1">
    <source>
        <dbReference type="SAM" id="MobiDB-lite"/>
    </source>
</evidence>
<dbReference type="RefSeq" id="WP_160145848.1">
    <property type="nucleotide sequence ID" value="NZ_BIFQ01000001.1"/>
</dbReference>
<feature type="domain" description="Helicase XPB/Ssl2 N-terminal" evidence="2">
    <location>
        <begin position="472"/>
        <end position="593"/>
    </location>
</feature>
<sequence>MDQNDLELLQTVPLYHLQAVLKARRISAAPHVFSATSDLSAPASTPVVLEAAHYLLDTSSLGDVLQELSELEILLLRELVSCGGRANSRDLALYFHSSGLPGVEKKEELAVSELPGPAVITDGVSQPPRYPPAHPHGPFELAVRHLLLLGLVFWGRQTHFVGRDYSSGMHDGVLIVPQTLVNIVRRRWQLEQVPAPPATTIVDEDGRLQAFQRTLYFYWSFVDAHRNLSLVNNGLLSRTSLRQVADFMDLPFEQDQLRLESDHPQLLFIRLLLMQLGLLSVRRGMLVPEAAEAFFDLPLAERTRRCYHAYIDTTFWNDLINLSDINIRPTPDPLLPAHEEIVRARHQVVERMLCEAPTEWHDLAAFIARVKLHVPYLLFPRRYGLRAERYSQGSNPYGWDFRLRRGWLTHREGWHMVEGGFIRTLLSGPLQWMGLVQFAPEMLAPSFAFSTTAVAIMQDVPLPSTELPASRLIVQPNFDVVVRAPVSEGLLVRLDRFAERVSLEHIAQYHLSKSSVMRAVQHGARVEMILSVLEPASDGPIPQNVRYSLEEWERQVRRIEIWPRATLIEVEDSALLDRFFADPERRTLFQRRLTPVLAEVVPEQLLAVQQLLWEDDSLPALSTAPAHELLTTAPLPPHDPQWILHEDGRLEPIYAVLDFYVLAEVVRFCEEDQTAGWLRLTSQSLRRALNEGITLEHILGFLQHYCREGIPGSLLIRLKLWGGGYTQAQQIYIEHAPLLRLPTDVLQDLRADQEVAALLGAEIVDGHSLVHVSTQNLPRILTLLQQRGFMTISTPSPEQEVQKDGQSSYRGARHTN</sequence>
<reference evidence="4" key="1">
    <citation type="submission" date="2018-12" db="EMBL/GenBank/DDBJ databases">
        <title>Tengunoibacter tsumagoiensis gen. nov., sp. nov., Dictyobacter kobayashii sp. nov., D. alpinus sp. nov., and D. joshuensis sp. nov. and description of Dictyobacteraceae fam. nov. within the order Ktedonobacterales isolated from Tengu-no-mugimeshi.</title>
        <authorList>
            <person name="Wang C.M."/>
            <person name="Zheng Y."/>
            <person name="Sakai Y."/>
            <person name="Toyoda A."/>
            <person name="Minakuchi Y."/>
            <person name="Abe K."/>
            <person name="Yokota A."/>
            <person name="Yabe S."/>
        </authorList>
    </citation>
    <scope>NUCLEOTIDE SEQUENCE [LARGE SCALE GENOMIC DNA]</scope>
    <source>
        <strain evidence="4">S-27</strain>
    </source>
</reference>
<evidence type="ECO:0000313" key="4">
    <source>
        <dbReference type="Proteomes" id="UP000287224"/>
    </source>
</evidence>
<proteinExistence type="predicted"/>
<gene>
    <name evidence="3" type="ORF">KDAU_27790</name>
</gene>
<dbReference type="OrthoDB" id="137167at2"/>
<accession>A0A401ZEY7</accession>
<dbReference type="AlphaFoldDB" id="A0A401ZEY7"/>
<protein>
    <recommendedName>
        <fullName evidence="2">Helicase XPB/Ssl2 N-terminal domain-containing protein</fullName>
    </recommendedName>
</protein>
<dbReference type="InterPro" id="IPR032830">
    <property type="entry name" value="XPB/Ssl2_N"/>
</dbReference>
<dbReference type="Pfam" id="PF13625">
    <property type="entry name" value="Helicase_C_3"/>
    <property type="match status" value="1"/>
</dbReference>
<feature type="compositionally biased region" description="Polar residues" evidence="1">
    <location>
        <begin position="794"/>
        <end position="809"/>
    </location>
</feature>
<dbReference type="EMBL" id="BIFQ01000001">
    <property type="protein sequence ID" value="GCE05450.1"/>
    <property type="molecule type" value="Genomic_DNA"/>
</dbReference>
<comment type="caution">
    <text evidence="3">The sequence shown here is derived from an EMBL/GenBank/DDBJ whole genome shotgun (WGS) entry which is preliminary data.</text>
</comment>
<evidence type="ECO:0000313" key="3">
    <source>
        <dbReference type="EMBL" id="GCE05450.1"/>
    </source>
</evidence>
<organism evidence="3 4">
    <name type="scientific">Dictyobacter aurantiacus</name>
    <dbReference type="NCBI Taxonomy" id="1936993"/>
    <lineage>
        <taxon>Bacteria</taxon>
        <taxon>Bacillati</taxon>
        <taxon>Chloroflexota</taxon>
        <taxon>Ktedonobacteria</taxon>
        <taxon>Ktedonobacterales</taxon>
        <taxon>Dictyobacteraceae</taxon>
        <taxon>Dictyobacter</taxon>
    </lineage>
</organism>
<dbReference type="Proteomes" id="UP000287224">
    <property type="component" value="Unassembled WGS sequence"/>
</dbReference>
<name>A0A401ZEY7_9CHLR</name>
<evidence type="ECO:0000259" key="2">
    <source>
        <dbReference type="Pfam" id="PF13625"/>
    </source>
</evidence>